<keyword evidence="1" id="KW-1133">Transmembrane helix</keyword>
<dbReference type="EMBL" id="CAFBPQ010000003">
    <property type="protein sequence ID" value="CAB5014004.1"/>
    <property type="molecule type" value="Genomic_DNA"/>
</dbReference>
<feature type="transmembrane region" description="Helical" evidence="1">
    <location>
        <begin position="6"/>
        <end position="24"/>
    </location>
</feature>
<keyword evidence="1" id="KW-0812">Transmembrane</keyword>
<protein>
    <submittedName>
        <fullName evidence="2">Unannotated protein</fullName>
    </submittedName>
</protein>
<accession>A0A6J6S9H6</accession>
<dbReference type="EMBL" id="CAEZYK010000090">
    <property type="protein sequence ID" value="CAB4731403.1"/>
    <property type="molecule type" value="Genomic_DNA"/>
</dbReference>
<proteinExistence type="predicted"/>
<dbReference type="AlphaFoldDB" id="A0A6J6S9H6"/>
<dbReference type="InterPro" id="IPR019277">
    <property type="entry name" value="DUF2304"/>
</dbReference>
<keyword evidence="1" id="KW-0472">Membrane</keyword>
<gene>
    <name evidence="2" type="ORF">UFOPK2683_01304</name>
    <name evidence="3" type="ORF">UFOPK3605_00282</name>
    <name evidence="4" type="ORF">UFOPK3897_00161</name>
    <name evidence="5" type="ORF">UFOPK4121_00214</name>
</gene>
<sequence>MDTKTQIVITVALVLVLVWLVRLVRFRQLRGKYAVYWIGTIFILEIFVFWPELGQWISGESGSVGSLIGFLLVLSGFVVLSLIHVAWELSRLEERGRILAEMNAQDKDSRSLREIELDDKNH</sequence>
<dbReference type="EMBL" id="CAFBMM010000005">
    <property type="protein sequence ID" value="CAB4897388.1"/>
    <property type="molecule type" value="Genomic_DNA"/>
</dbReference>
<evidence type="ECO:0000313" key="5">
    <source>
        <dbReference type="EMBL" id="CAB5014004.1"/>
    </source>
</evidence>
<evidence type="ECO:0000313" key="4">
    <source>
        <dbReference type="EMBL" id="CAB4968891.1"/>
    </source>
</evidence>
<evidence type="ECO:0000313" key="2">
    <source>
        <dbReference type="EMBL" id="CAB4731403.1"/>
    </source>
</evidence>
<dbReference type="Pfam" id="PF10066">
    <property type="entry name" value="DUF2304"/>
    <property type="match status" value="1"/>
</dbReference>
<organism evidence="2">
    <name type="scientific">freshwater metagenome</name>
    <dbReference type="NCBI Taxonomy" id="449393"/>
    <lineage>
        <taxon>unclassified sequences</taxon>
        <taxon>metagenomes</taxon>
        <taxon>ecological metagenomes</taxon>
    </lineage>
</organism>
<feature type="transmembrane region" description="Helical" evidence="1">
    <location>
        <begin position="63"/>
        <end position="87"/>
    </location>
</feature>
<dbReference type="EMBL" id="CAFBOF010000002">
    <property type="protein sequence ID" value="CAB4968891.1"/>
    <property type="molecule type" value="Genomic_DNA"/>
</dbReference>
<evidence type="ECO:0000256" key="1">
    <source>
        <dbReference type="SAM" id="Phobius"/>
    </source>
</evidence>
<reference evidence="2" key="1">
    <citation type="submission" date="2020-05" db="EMBL/GenBank/DDBJ databases">
        <authorList>
            <person name="Chiriac C."/>
            <person name="Salcher M."/>
            <person name="Ghai R."/>
            <person name="Kavagutti S V."/>
        </authorList>
    </citation>
    <scope>NUCLEOTIDE SEQUENCE</scope>
</reference>
<feature type="transmembrane region" description="Helical" evidence="1">
    <location>
        <begin position="33"/>
        <end position="51"/>
    </location>
</feature>
<evidence type="ECO:0000313" key="3">
    <source>
        <dbReference type="EMBL" id="CAB4897388.1"/>
    </source>
</evidence>
<name>A0A6J6S9H6_9ZZZZ</name>